<dbReference type="AlphaFoldDB" id="A0AAU7JX95"/>
<proteinExistence type="predicted"/>
<accession>A0AAU7JX95</accession>
<protein>
    <recommendedName>
        <fullName evidence="4">DUF5666 domain-containing protein</fullName>
    </recommendedName>
</protein>
<feature type="compositionally biased region" description="Low complexity" evidence="1">
    <location>
        <begin position="37"/>
        <end position="60"/>
    </location>
</feature>
<gene>
    <name evidence="3" type="ORF">ABEG17_05845</name>
</gene>
<evidence type="ECO:0008006" key="4">
    <source>
        <dbReference type="Google" id="ProtNLM"/>
    </source>
</evidence>
<evidence type="ECO:0000256" key="1">
    <source>
        <dbReference type="SAM" id="MobiDB-lite"/>
    </source>
</evidence>
<feature type="compositionally biased region" description="Basic and acidic residues" evidence="1">
    <location>
        <begin position="116"/>
        <end position="126"/>
    </location>
</feature>
<keyword evidence="2" id="KW-0472">Membrane</keyword>
<dbReference type="EMBL" id="CP157483">
    <property type="protein sequence ID" value="XBO44861.1"/>
    <property type="molecule type" value="Genomic_DNA"/>
</dbReference>
<dbReference type="RefSeq" id="WP_406832345.1">
    <property type="nucleotide sequence ID" value="NZ_CP157483.1"/>
</dbReference>
<keyword evidence="2" id="KW-1133">Transmembrane helix</keyword>
<organism evidence="3">
    <name type="scientific">Pedococcus sp. KACC 23699</name>
    <dbReference type="NCBI Taxonomy" id="3149228"/>
    <lineage>
        <taxon>Bacteria</taxon>
        <taxon>Bacillati</taxon>
        <taxon>Actinomycetota</taxon>
        <taxon>Actinomycetes</taxon>
        <taxon>Micrococcales</taxon>
        <taxon>Intrasporangiaceae</taxon>
        <taxon>Pedococcus</taxon>
    </lineage>
</organism>
<keyword evidence="2" id="KW-0812">Transmembrane</keyword>
<feature type="transmembrane region" description="Helical" evidence="2">
    <location>
        <begin position="81"/>
        <end position="110"/>
    </location>
</feature>
<evidence type="ECO:0000313" key="3">
    <source>
        <dbReference type="EMBL" id="XBO44861.1"/>
    </source>
</evidence>
<feature type="region of interest" description="Disordered" evidence="1">
    <location>
        <begin position="1"/>
        <end position="73"/>
    </location>
</feature>
<sequence>MSEPTGPTGPTRPMPAAPPPAAQPGPPQPGSPPPGPAQAGPAQTGPLHPGQPGAPVAAQPGRPPKGPNLFRQATSTTGGTIALIVAAGLALLLVLGVAGVGAVAVARAVVGHHDRTDRMEQMRDQGEGGLPPGPQRRLDRGNGAAPGGGMGSMMGGLGALGNVQHGEFTAQDAAGTSVVMTVQRGTVTAASTSSVSVKSADGFTATYAVDGSTRGGATSWTKGDSVLVVAQKAGARAVLIRAARTP</sequence>
<name>A0AAU7JX95_9MICO</name>
<feature type="compositionally biased region" description="Pro residues" evidence="1">
    <location>
        <begin position="10"/>
        <end position="36"/>
    </location>
</feature>
<reference evidence="3" key="1">
    <citation type="submission" date="2024-05" db="EMBL/GenBank/DDBJ databases">
        <authorList>
            <person name="Kim S."/>
            <person name="Heo J."/>
            <person name="Choi H."/>
            <person name="Choi Y."/>
            <person name="Kwon S.-W."/>
            <person name="Kim Y."/>
        </authorList>
    </citation>
    <scope>NUCLEOTIDE SEQUENCE</scope>
    <source>
        <strain evidence="3">KACC 23699</strain>
    </source>
</reference>
<evidence type="ECO:0000256" key="2">
    <source>
        <dbReference type="SAM" id="Phobius"/>
    </source>
</evidence>
<feature type="region of interest" description="Disordered" evidence="1">
    <location>
        <begin position="116"/>
        <end position="145"/>
    </location>
</feature>